<evidence type="ECO:0000313" key="2">
    <source>
        <dbReference type="EMBL" id="KPI90457.1"/>
    </source>
</evidence>
<feature type="compositionally biased region" description="Polar residues" evidence="1">
    <location>
        <begin position="40"/>
        <end position="58"/>
    </location>
</feature>
<feature type="region of interest" description="Disordered" evidence="1">
    <location>
        <begin position="601"/>
        <end position="681"/>
    </location>
</feature>
<dbReference type="AlphaFoldDB" id="A0A0N0P998"/>
<feature type="compositionally biased region" description="Polar residues" evidence="1">
    <location>
        <begin position="111"/>
        <end position="120"/>
    </location>
</feature>
<comment type="caution">
    <text evidence="2">The sequence shown here is derived from an EMBL/GenBank/DDBJ whole genome shotgun (WGS) entry which is preliminary data.</text>
</comment>
<accession>A0A0N0P998</accession>
<dbReference type="OMA" id="YVIAHDP"/>
<organism evidence="2 3">
    <name type="scientific">Leptomonas seymouri</name>
    <dbReference type="NCBI Taxonomy" id="5684"/>
    <lineage>
        <taxon>Eukaryota</taxon>
        <taxon>Discoba</taxon>
        <taxon>Euglenozoa</taxon>
        <taxon>Kinetoplastea</taxon>
        <taxon>Metakinetoplastina</taxon>
        <taxon>Trypanosomatida</taxon>
        <taxon>Trypanosomatidae</taxon>
        <taxon>Leishmaniinae</taxon>
        <taxon>Leptomonas</taxon>
    </lineage>
</organism>
<feature type="region of interest" description="Disordered" evidence="1">
    <location>
        <begin position="102"/>
        <end position="129"/>
    </location>
</feature>
<feature type="compositionally biased region" description="Acidic residues" evidence="1">
    <location>
        <begin position="626"/>
        <end position="639"/>
    </location>
</feature>
<feature type="compositionally biased region" description="Basic and acidic residues" evidence="1">
    <location>
        <begin position="640"/>
        <end position="649"/>
    </location>
</feature>
<evidence type="ECO:0000313" key="3">
    <source>
        <dbReference type="Proteomes" id="UP000038009"/>
    </source>
</evidence>
<feature type="region of interest" description="Disordered" evidence="1">
    <location>
        <begin position="40"/>
        <end position="62"/>
    </location>
</feature>
<sequence>MHPSLRIMALQLPFFDGVRWSGCLNRKAYCQAKRFMSGIPSSRTSNDAMSSETTATQRRSVKPEAPLVDWTPGIDYYFSKEEEERFLIPCALGASGITTQNAKRDVGREGNNATNSTEQANGDDGVGAAGQKPSTLVEIKGTLRSFLIDTAVPPLRREEVERWRLESCAFMKGMAVRRRVLSPREMFLLPRDAMVTYLGDDMHKLDQLYRQFGLYTPSEVAEALFPYVPTFQVDSRVVMQTVPISLFRKVEQDWGPGSFSFYIFARYPMLFLYSYSRYDRSPIQLNSGYWFVRQHPSYGKADSALRKHRIHERVGITRLESATLPFGSKAAPLALDRREGDGSETESDATAAQSSGLAAARQLKERMPLSVKLFHALVRNLPRFPTPPSEVTDDTAATLTATQTPPYMKNRYAPLNLVKWINSFPPDDAKLFHSVPEQLVVRVLSQYVNVFQLMSLTKSDPNIFVEGSVLLAEREQRKAAKKSSGPEASSARGGYEVDEDESNDDVTSAEGWDGDDQLCTATANEAVSSQTTMARGNAAETPACPSASTSTVAAERSARFQQAIVDDLIDVEGILTGPQSDFAAVELPAAAAAGPPALEDAGAADRTAVAESSNLTNNDDRSGSFWDEEDGRDTEDADNDADRHGRDCSQPRLANMSNGDYRGSDEREGSASSAGGLRAPLPHGASVDDVTVFGLPLEEIYVRRLPRNVAPRSLSDWDETTSPDVELAALAARFLAPPPSLARGSKFDNFFGKSAHQYNPFAPPLMIWRWVSVERLYHGYTVEQRHYLRREYKGLVNFLRYHGKLFELSNDLLYVIAHDPEGQLAPIPFMERRFNSGERVVLPRTFDDNADPSASQVGEKDRLMFSRILGEGHIPTCRRQLLLLDPHNPIFLPDVLHEEIANLLPEHPVRLTQIMHRLPPVMRAALPYRSNFRVSKFLNQTIERGVTMLQRRPGGERPNMIASAKTPMSVEDAIAEILQLPIGPEGVTVRALRYMHLSAPAVDTLCDHYGSLRRAIDAYPQYFQQEIQTIRNRASFVIRFRK</sequence>
<gene>
    <name evidence="2" type="ORF">ABL78_0387</name>
</gene>
<protein>
    <submittedName>
        <fullName evidence="2">Uncharacterized protein</fullName>
    </submittedName>
</protein>
<feature type="region of interest" description="Disordered" evidence="1">
    <location>
        <begin position="335"/>
        <end position="357"/>
    </location>
</feature>
<proteinExistence type="predicted"/>
<dbReference type="EMBL" id="LJSK01000005">
    <property type="protein sequence ID" value="KPI90457.1"/>
    <property type="molecule type" value="Genomic_DNA"/>
</dbReference>
<dbReference type="VEuPathDB" id="TriTrypDB:Lsey_0005_0200"/>
<evidence type="ECO:0000256" key="1">
    <source>
        <dbReference type="SAM" id="MobiDB-lite"/>
    </source>
</evidence>
<dbReference type="OrthoDB" id="242583at2759"/>
<feature type="region of interest" description="Disordered" evidence="1">
    <location>
        <begin position="478"/>
        <end position="516"/>
    </location>
</feature>
<name>A0A0N0P998_LEPSE</name>
<dbReference type="Proteomes" id="UP000038009">
    <property type="component" value="Unassembled WGS sequence"/>
</dbReference>
<keyword evidence="3" id="KW-1185">Reference proteome</keyword>
<reference evidence="2 3" key="1">
    <citation type="journal article" date="2015" name="PLoS Pathog.">
        <title>Leptomonas seymouri: Adaptations to the Dixenous Life Cycle Analyzed by Genome Sequencing, Transcriptome Profiling and Co-infection with Leishmania donovani.</title>
        <authorList>
            <person name="Kraeva N."/>
            <person name="Butenko A."/>
            <person name="Hlavacova J."/>
            <person name="Kostygov A."/>
            <person name="Myskova J."/>
            <person name="Grybchuk D."/>
            <person name="Lestinova T."/>
            <person name="Votypka J."/>
            <person name="Volf P."/>
            <person name="Opperdoes F."/>
            <person name="Flegontov P."/>
            <person name="Lukes J."/>
            <person name="Yurchenko V."/>
        </authorList>
    </citation>
    <scope>NUCLEOTIDE SEQUENCE [LARGE SCALE GENOMIC DNA]</scope>
    <source>
        <strain evidence="2 3">ATCC 30220</strain>
    </source>
</reference>